<gene>
    <name evidence="3" type="ORF">K432DRAFT_443837</name>
</gene>
<dbReference type="Proteomes" id="UP000250266">
    <property type="component" value="Unassembled WGS sequence"/>
</dbReference>
<dbReference type="CDD" id="cd22249">
    <property type="entry name" value="UDM1_RNF168_RNF169-like"/>
    <property type="match status" value="1"/>
</dbReference>
<accession>A0A8E2E924</accession>
<keyword evidence="4" id="KW-1185">Reference proteome</keyword>
<name>A0A8E2E924_9PEZI</name>
<protein>
    <recommendedName>
        <fullName evidence="2">Arb2 domain-containing protein</fullName>
    </recommendedName>
</protein>
<reference evidence="3 4" key="1">
    <citation type="journal article" date="2016" name="Nat. Commun.">
        <title>Ectomycorrhizal ecology is imprinted in the genome of the dominant symbiotic fungus Cenococcum geophilum.</title>
        <authorList>
            <consortium name="DOE Joint Genome Institute"/>
            <person name="Peter M."/>
            <person name="Kohler A."/>
            <person name="Ohm R.A."/>
            <person name="Kuo A."/>
            <person name="Krutzmann J."/>
            <person name="Morin E."/>
            <person name="Arend M."/>
            <person name="Barry K.W."/>
            <person name="Binder M."/>
            <person name="Choi C."/>
            <person name="Clum A."/>
            <person name="Copeland A."/>
            <person name="Grisel N."/>
            <person name="Haridas S."/>
            <person name="Kipfer T."/>
            <person name="LaButti K."/>
            <person name="Lindquist E."/>
            <person name="Lipzen A."/>
            <person name="Maire R."/>
            <person name="Meier B."/>
            <person name="Mihaltcheva S."/>
            <person name="Molinier V."/>
            <person name="Murat C."/>
            <person name="Poggeler S."/>
            <person name="Quandt C.A."/>
            <person name="Sperisen C."/>
            <person name="Tritt A."/>
            <person name="Tisserant E."/>
            <person name="Crous P.W."/>
            <person name="Henrissat B."/>
            <person name="Nehls U."/>
            <person name="Egli S."/>
            <person name="Spatafora J.W."/>
            <person name="Grigoriev I.V."/>
            <person name="Martin F.M."/>
        </authorList>
    </citation>
    <scope>NUCLEOTIDE SEQUENCE [LARGE SCALE GENOMIC DNA]</scope>
    <source>
        <strain evidence="3 4">CBS 459.81</strain>
    </source>
</reference>
<dbReference type="OrthoDB" id="421951at2759"/>
<dbReference type="InterPro" id="IPR048263">
    <property type="entry name" value="Arb2"/>
</dbReference>
<feature type="domain" description="Arb2" evidence="2">
    <location>
        <begin position="15"/>
        <end position="195"/>
    </location>
</feature>
<feature type="compositionally biased region" description="Basic and acidic residues" evidence="1">
    <location>
        <begin position="581"/>
        <end position="590"/>
    </location>
</feature>
<evidence type="ECO:0000313" key="4">
    <source>
        <dbReference type="Proteomes" id="UP000250266"/>
    </source>
</evidence>
<feature type="compositionally biased region" description="Basic and acidic residues" evidence="1">
    <location>
        <begin position="808"/>
        <end position="817"/>
    </location>
</feature>
<dbReference type="InterPro" id="IPR053858">
    <property type="entry name" value="Arb2_dom"/>
</dbReference>
<feature type="compositionally biased region" description="Low complexity" evidence="1">
    <location>
        <begin position="533"/>
        <end position="546"/>
    </location>
</feature>
<evidence type="ECO:0000259" key="2">
    <source>
        <dbReference type="Pfam" id="PF22749"/>
    </source>
</evidence>
<dbReference type="AlphaFoldDB" id="A0A8E2E924"/>
<feature type="region of interest" description="Disordered" evidence="1">
    <location>
        <begin position="808"/>
        <end position="837"/>
    </location>
</feature>
<dbReference type="Pfam" id="PF22749">
    <property type="entry name" value="Arb2"/>
    <property type="match status" value="2"/>
</dbReference>
<dbReference type="PANTHER" id="PTHR21357">
    <property type="entry name" value="FAM172 FAMILY PROTEIN HOMOLOG CG10038"/>
    <property type="match status" value="1"/>
</dbReference>
<feature type="compositionally biased region" description="Polar residues" evidence="1">
    <location>
        <begin position="521"/>
        <end position="532"/>
    </location>
</feature>
<feature type="domain" description="Arb2" evidence="2">
    <location>
        <begin position="241"/>
        <end position="406"/>
    </location>
</feature>
<evidence type="ECO:0000313" key="3">
    <source>
        <dbReference type="EMBL" id="OCK79508.1"/>
    </source>
</evidence>
<proteinExistence type="predicted"/>
<dbReference type="EMBL" id="KV745001">
    <property type="protein sequence ID" value="OCK79508.1"/>
    <property type="molecule type" value="Genomic_DNA"/>
</dbReference>
<feature type="region of interest" description="Disordered" evidence="1">
    <location>
        <begin position="469"/>
        <end position="608"/>
    </location>
</feature>
<evidence type="ECO:0000256" key="1">
    <source>
        <dbReference type="SAM" id="MobiDB-lite"/>
    </source>
</evidence>
<dbReference type="PANTHER" id="PTHR21357:SF4">
    <property type="entry name" value="FAM172 FAMILY PROTEIN HOMOLOG CG10038"/>
    <property type="match status" value="1"/>
</dbReference>
<dbReference type="GO" id="GO:0005634">
    <property type="term" value="C:nucleus"/>
    <property type="evidence" value="ECO:0007669"/>
    <property type="project" value="TreeGrafter"/>
</dbReference>
<feature type="region of interest" description="Disordered" evidence="1">
    <location>
        <begin position="686"/>
        <end position="712"/>
    </location>
</feature>
<organism evidence="3 4">
    <name type="scientific">Lepidopterella palustris CBS 459.81</name>
    <dbReference type="NCBI Taxonomy" id="1314670"/>
    <lineage>
        <taxon>Eukaryota</taxon>
        <taxon>Fungi</taxon>
        <taxon>Dikarya</taxon>
        <taxon>Ascomycota</taxon>
        <taxon>Pezizomycotina</taxon>
        <taxon>Dothideomycetes</taxon>
        <taxon>Pleosporomycetidae</taxon>
        <taxon>Mytilinidiales</taxon>
        <taxon>Argynnaceae</taxon>
        <taxon>Lepidopterella</taxon>
    </lineage>
</organism>
<feature type="compositionally biased region" description="Low complexity" evidence="1">
    <location>
        <begin position="692"/>
        <end position="701"/>
    </location>
</feature>
<feature type="compositionally biased region" description="Pro residues" evidence="1">
    <location>
        <begin position="597"/>
        <end position="608"/>
    </location>
</feature>
<dbReference type="GO" id="GO:0031048">
    <property type="term" value="P:regulatory ncRNA-mediated heterochromatin formation"/>
    <property type="evidence" value="ECO:0007669"/>
    <property type="project" value="TreeGrafter"/>
</dbReference>
<sequence>MFRRDAKSLPPDPVFPADLKAVGYFINETGHIRKIANPKESFQYWLTNNDRYNEVHREAMHICTREAVNERMAALGIQILNLPQMTATKPENQPHIPILITPAEILKTRKRVIVIINDDTQDLGVLAYRILHRAAGLNGGSVVNFAKTIIHRSLYPDTVNAGQGSFQSNSQEVAQGMQEGISEDVQIEIRVEVQRAAEETAYRSLLGTTEEAKISSQPRTQERAQVAVQEEISVGVQEEAQAGVQEGSRFDWRKDCVKIDPKNAPGLIVMNPGQINYSPKFNQAMSWVSWLAQPRESAIHDPVVADPIHNTVEGQRTAAEHVKFVFDNVIYNSSFVAPNAEIYIVGIQGGAVNLIRLLDDKRGWNKYSRNITAMALMQPGTMSTEIKNPSLSSFLRSRARCWVKSQFHERGHPVDCPIIFQSVHKESNDTATQAAEALEELVKEHKPIDWLEKVQVQSVDGLLVGEGSDAAQSPVKRMLSPTPLDKGKAKVVEPKTPGDSDYSVLSPRTIYSVTPLPNPPLSNSQGPASMDTSSSQRSSQVPLLERPSPPLRPQKLQPEGTPVNVGPSPAPILGNPFPALVRDEGKRKAVDSVPVTMPQPPRHPMRPLPPHPWPIPISARTRAGPSRPIGVRTEDSTELLKETSEAICPIFTSGPAVDAPECIFPAVYDLVLDFFEEVARDPFHYQNPYFDPQSTQNQASPPQSPPVSAYEAHDVHETGAQLDTQEGGVALDQEDHGNTSGWDLINQPTSQWQSVGTGSQMEFAGESVDVDIVNAAGLEEPNEDKVTGNLLSALSEEGAAWRRMDSLQDSLARKEEDEKPEIEEEKRKQEDEERVEWEEEKLNREELEKAMKTEAHFWEAKVGEAEKVKREEEDKLIKEVLNEIKQDEERKAEKQDLMT</sequence>
<feature type="compositionally biased region" description="Basic and acidic residues" evidence="1">
    <location>
        <begin position="485"/>
        <end position="498"/>
    </location>
</feature>
<dbReference type="GO" id="GO:0035197">
    <property type="term" value="F:siRNA binding"/>
    <property type="evidence" value="ECO:0007669"/>
    <property type="project" value="TreeGrafter"/>
</dbReference>